<dbReference type="Gene3D" id="3.40.50.1820">
    <property type="entry name" value="alpha/beta hydrolase"/>
    <property type="match status" value="2"/>
</dbReference>
<dbReference type="GO" id="GO:0005576">
    <property type="term" value="C:extracellular region"/>
    <property type="evidence" value="ECO:0007669"/>
    <property type="project" value="InterPro"/>
</dbReference>
<gene>
    <name evidence="4" type="ORF">XELAEV_18019945mg</name>
</gene>
<evidence type="ECO:0000256" key="1">
    <source>
        <dbReference type="ARBA" id="ARBA00022729"/>
    </source>
</evidence>
<evidence type="ECO:0000313" key="4">
    <source>
        <dbReference type="EMBL" id="OCT86253.1"/>
    </source>
</evidence>
<dbReference type="SUPFAM" id="SSF53474">
    <property type="entry name" value="alpha/beta-Hydrolases"/>
    <property type="match status" value="2"/>
</dbReference>
<sequence>MKVLCLLLAWIGLCHGQVKLGIYNLESILSVSGLSAGVYMANQYHLAQSKKMVGAAFFAGGPFYCAQGSMLTATNACMKLPYSINVNTLVSKTKSYATSMLLDPISNLAGQKVFIFSGSKDTVVVPGVVKKLEEYYTSFITSPGAIKTVYDVPAQHGMPTDSYGGSCGLTNLNYINNCDYNGAYEALNHIYGDLQKPSSSAELTGQLILYDQSEYFNWAAPSTYGMDTAGYVYVPSSCQSGEKCKLHIVFHGCLQGREKVGDRFARNAGYNQVADLNNFIILYPQAKSNMSNPNGCWDWWGFTGMYYGSYNLDSFVTVSGLSSGAYMANQFHVSHSGKVIGAAMFAGGPYYCALGNSLTATGICMKYPSSISVPSLKTFTQTYAITGQIDPVSNLARSKVFIFSGSLDSVLVPGVSKKLEEYYKAYITSTGAIKAVYNIPAEHGMPTETYGGACGARTHDYINNCNYNGAYEALNHIYGGLQRPSSSATATGQLILFDQSEYFNLAAPITYGMDTAGYVYLPSSCQAGARCRLHIAFHGCVQGREAVGDQFVRNAGYNQVADLNNLIILYPQARSNALNPNGCWDWWGYSGIAYATKNAFQVSGVERMMLRTMGQY</sequence>
<dbReference type="InterPro" id="IPR010126">
    <property type="entry name" value="Esterase_phb"/>
</dbReference>
<dbReference type="Proteomes" id="UP000694892">
    <property type="component" value="Chromosome 3S"/>
</dbReference>
<keyword evidence="2" id="KW-0378">Hydrolase</keyword>
<evidence type="ECO:0000256" key="3">
    <source>
        <dbReference type="SAM" id="SignalP"/>
    </source>
</evidence>
<reference evidence="5" key="1">
    <citation type="journal article" date="2016" name="Nature">
        <title>Genome evolution in the allotetraploid frog Xenopus laevis.</title>
        <authorList>
            <person name="Session A.M."/>
            <person name="Uno Y."/>
            <person name="Kwon T."/>
            <person name="Chapman J.A."/>
            <person name="Toyoda A."/>
            <person name="Takahashi S."/>
            <person name="Fukui A."/>
            <person name="Hikosaka A."/>
            <person name="Suzuki A."/>
            <person name="Kondo M."/>
            <person name="van Heeringen S.J."/>
            <person name="Quigley I."/>
            <person name="Heinz S."/>
            <person name="Ogino H."/>
            <person name="Ochi H."/>
            <person name="Hellsten U."/>
            <person name="Lyons J.B."/>
            <person name="Simakov O."/>
            <person name="Putnam N."/>
            <person name="Stites J."/>
            <person name="Kuroki Y."/>
            <person name="Tanaka T."/>
            <person name="Michiue T."/>
            <person name="Watanabe M."/>
            <person name="Bogdanovic O."/>
            <person name="Lister R."/>
            <person name="Georgiou G."/>
            <person name="Paranjpe S.S."/>
            <person name="van Kruijsbergen I."/>
            <person name="Shu S."/>
            <person name="Carlson J."/>
            <person name="Kinoshita T."/>
            <person name="Ohta Y."/>
            <person name="Mawaribuchi S."/>
            <person name="Jenkins J."/>
            <person name="Grimwood J."/>
            <person name="Schmutz J."/>
            <person name="Mitros T."/>
            <person name="Mozaffari S.V."/>
            <person name="Suzuki Y."/>
            <person name="Haramoto Y."/>
            <person name="Yamamoto T.S."/>
            <person name="Takagi C."/>
            <person name="Heald R."/>
            <person name="Miller K."/>
            <person name="Haudenschild C."/>
            <person name="Kitzman J."/>
            <person name="Nakayama T."/>
            <person name="Izutsu Y."/>
            <person name="Robert J."/>
            <person name="Fortriede J."/>
            <person name="Burns K."/>
            <person name="Lotay V."/>
            <person name="Karimi K."/>
            <person name="Yasuoka Y."/>
            <person name="Dichmann D.S."/>
            <person name="Flajnik M.F."/>
            <person name="Houston D.W."/>
            <person name="Shendure J."/>
            <person name="DuPasquier L."/>
            <person name="Vize P.D."/>
            <person name="Zorn A.M."/>
            <person name="Ito M."/>
            <person name="Marcotte E.M."/>
            <person name="Wallingford J.B."/>
            <person name="Ito Y."/>
            <person name="Asashima M."/>
            <person name="Ueno N."/>
            <person name="Matsuda Y."/>
            <person name="Veenstra G.J."/>
            <person name="Fujiyama A."/>
            <person name="Harland R.M."/>
            <person name="Taira M."/>
            <person name="Rokhsar D.S."/>
        </authorList>
    </citation>
    <scope>NUCLEOTIDE SEQUENCE [LARGE SCALE GENOMIC DNA]</scope>
    <source>
        <strain evidence="5">J</strain>
    </source>
</reference>
<proteinExistence type="predicted"/>
<dbReference type="OMA" id="IPSGHWQ"/>
<dbReference type="PANTHER" id="PTHR42972">
    <property type="entry name" value="TOL-PAL SYSTEM PROTEIN TOLB"/>
    <property type="match status" value="1"/>
</dbReference>
<organism evidence="4 5">
    <name type="scientific">Xenopus laevis</name>
    <name type="common">African clawed frog</name>
    <dbReference type="NCBI Taxonomy" id="8355"/>
    <lineage>
        <taxon>Eukaryota</taxon>
        <taxon>Metazoa</taxon>
        <taxon>Chordata</taxon>
        <taxon>Craniata</taxon>
        <taxon>Vertebrata</taxon>
        <taxon>Euteleostomi</taxon>
        <taxon>Amphibia</taxon>
        <taxon>Batrachia</taxon>
        <taxon>Anura</taxon>
        <taxon>Pipoidea</taxon>
        <taxon>Pipidae</taxon>
        <taxon>Xenopodinae</taxon>
        <taxon>Xenopus</taxon>
        <taxon>Xenopus</taxon>
    </lineage>
</organism>
<dbReference type="Pfam" id="PF10503">
    <property type="entry name" value="Esterase_PHB"/>
    <property type="match status" value="2"/>
</dbReference>
<accession>A0A974HQI6</accession>
<dbReference type="EMBL" id="CM004471">
    <property type="protein sequence ID" value="OCT86253.1"/>
    <property type="molecule type" value="Genomic_DNA"/>
</dbReference>
<evidence type="ECO:0000313" key="5">
    <source>
        <dbReference type="Proteomes" id="UP000694892"/>
    </source>
</evidence>
<dbReference type="AlphaFoldDB" id="A0A974HQI6"/>
<dbReference type="GO" id="GO:0016787">
    <property type="term" value="F:hydrolase activity"/>
    <property type="evidence" value="ECO:0007669"/>
    <property type="project" value="UniProtKB-KW"/>
</dbReference>
<name>A0A974HQI6_XENLA</name>
<protein>
    <recommendedName>
        <fullName evidence="6">Poly(3-hydroxybutyrate) depolymerase</fullName>
    </recommendedName>
</protein>
<evidence type="ECO:0000256" key="2">
    <source>
        <dbReference type="ARBA" id="ARBA00022801"/>
    </source>
</evidence>
<feature type="chain" id="PRO_5037455323" description="Poly(3-hydroxybutyrate) depolymerase" evidence="3">
    <location>
        <begin position="17"/>
        <end position="616"/>
    </location>
</feature>
<feature type="signal peptide" evidence="3">
    <location>
        <begin position="1"/>
        <end position="16"/>
    </location>
</feature>
<keyword evidence="1 3" id="KW-0732">Signal</keyword>
<dbReference type="InterPro" id="IPR029058">
    <property type="entry name" value="AB_hydrolase_fold"/>
</dbReference>
<evidence type="ECO:0008006" key="6">
    <source>
        <dbReference type="Google" id="ProtNLM"/>
    </source>
</evidence>
<dbReference type="PANTHER" id="PTHR42972:SF13">
    <property type="match status" value="1"/>
</dbReference>